<dbReference type="AlphaFoldDB" id="A0AAE0NBT3"/>
<comment type="caution">
    <text evidence="3">The sequence shown here is derived from an EMBL/GenBank/DDBJ whole genome shotgun (WGS) entry which is preliminary data.</text>
</comment>
<dbReference type="PANTHER" id="PTHR22767:SF3">
    <property type="entry name" value="N-ALPHA-ACETYLTRANSFERASE 25, NATB AUXILIARY SUBUNIT"/>
    <property type="match status" value="1"/>
</dbReference>
<comment type="similarity">
    <text evidence="1">Belongs to the MDM20/NAA25 family.</text>
</comment>
<dbReference type="EMBL" id="JAULSN010000003">
    <property type="protein sequence ID" value="KAK3376859.1"/>
    <property type="molecule type" value="Genomic_DNA"/>
</dbReference>
<dbReference type="PANTHER" id="PTHR22767">
    <property type="entry name" value="N-TERMINAL ACETYLTRANSFERASE-RELATED"/>
    <property type="match status" value="1"/>
</dbReference>
<accession>A0AAE0NBT3</accession>
<dbReference type="GO" id="GO:0031416">
    <property type="term" value="C:NatB complex"/>
    <property type="evidence" value="ECO:0007669"/>
    <property type="project" value="TreeGrafter"/>
</dbReference>
<feature type="region of interest" description="Disordered" evidence="2">
    <location>
        <begin position="968"/>
        <end position="1000"/>
    </location>
</feature>
<keyword evidence="4" id="KW-1185">Reference proteome</keyword>
<feature type="compositionally biased region" description="Low complexity" evidence="2">
    <location>
        <begin position="969"/>
        <end position="979"/>
    </location>
</feature>
<dbReference type="Pfam" id="PF09797">
    <property type="entry name" value="NatB_MDM20"/>
    <property type="match status" value="1"/>
</dbReference>
<proteinExistence type="inferred from homology"/>
<evidence type="ECO:0000256" key="2">
    <source>
        <dbReference type="SAM" id="MobiDB-lite"/>
    </source>
</evidence>
<name>A0AAE0NBT3_9PEZI</name>
<protein>
    <submittedName>
        <fullName evidence="3">N-acetyltransferase B complex non catalytic subunit-domain-containing protein</fullName>
    </submittedName>
</protein>
<reference evidence="3" key="2">
    <citation type="submission" date="2023-06" db="EMBL/GenBank/DDBJ databases">
        <authorList>
            <consortium name="Lawrence Berkeley National Laboratory"/>
            <person name="Haridas S."/>
            <person name="Hensen N."/>
            <person name="Bonometti L."/>
            <person name="Westerberg I."/>
            <person name="Brannstrom I.O."/>
            <person name="Guillou S."/>
            <person name="Cros-Aarteil S."/>
            <person name="Calhoun S."/>
            <person name="Kuo A."/>
            <person name="Mondo S."/>
            <person name="Pangilinan J."/>
            <person name="Riley R."/>
            <person name="Labutti K."/>
            <person name="Andreopoulos B."/>
            <person name="Lipzen A."/>
            <person name="Chen C."/>
            <person name="Yanf M."/>
            <person name="Daum C."/>
            <person name="Ng V."/>
            <person name="Clum A."/>
            <person name="Steindorff A."/>
            <person name="Ohm R."/>
            <person name="Martin F."/>
            <person name="Silar P."/>
            <person name="Natvig D."/>
            <person name="Lalanne C."/>
            <person name="Gautier V."/>
            <person name="Ament-Velasquez S.L."/>
            <person name="Kruys A."/>
            <person name="Hutchinson M.I."/>
            <person name="Powell A.J."/>
            <person name="Barry K."/>
            <person name="Miller A.N."/>
            <person name="Grigoriev I.V."/>
            <person name="Debuchy R."/>
            <person name="Gladieux P."/>
            <person name="Thoren M.H."/>
            <person name="Johannesson H."/>
        </authorList>
    </citation>
    <scope>NUCLEOTIDE SEQUENCE</scope>
    <source>
        <strain evidence="3">CBS 958.72</strain>
    </source>
</reference>
<gene>
    <name evidence="3" type="ORF">B0T24DRAFT_656671</name>
</gene>
<sequence length="1022" mass="114060">MSSYYSRYGRPALKNSVDMQLQTAFSDGNWNTVARLADKRAKALKDPYYEAIKITAESQLDGAAEKCAAVLIAIDDLVRQKAVPDLDTLELYEWASHDFLSQDLNYAEALGPLRARWVKANPKSPLAQQCLQTCLEHWDLVSAQQIAATLDKANVNSNDRRYMFWGITLTYLLSVSHQCTEASRRVYSLLVLKQLERAADLTENPSATESTDRRLATEEEICLYYRVLLAYGTKADFLSRIQSSQLGAIAELKKGHKLLLWESLTALESWGEWDLVFTLCRDALNLGIEGLTPPFLVCDLLVWGRFSVAASKAKDPEAAFGEVQAILNKFISLTASASEMYKKNISVALLETTFRTPTLLLSPNPGHKGLTPRVIQIGLFLDKYFDKLSAFDDVKCYVAQLSFEEARAFMEDIFPKILDEQPDELKKVILKTLECRLRYLLTTCPQTLSHHRSVVDGQEQEKPYRCRFCSQLADLPCEHCLRKSVVTATATYKQISADSALAEAIPRLDKDPRIDLALVMGLSLLKLAGLRAKDNTGPARQSLRDIQLDLWLQALLLLDTQLKLTPSDVGLRLLLVQLYLQAGCASYAYQLWKPMDVKRTIQDALSPLFFDRISSLSPGLFQGGRPLMEPLRSYYASSLRDKCPMRVWDAFSSGSYTSIIDMSIYDSKLRKSCTLVMTLVEERRAMRSFAWKAESDIDDQSLAEGITDETVLVNKTDYGSFPNLESLHGPPIQDFLILGPGLSNERLQLGFLSEQYHDVLAFKPPKDYKPAKPNDVAIRDRSYIAERVADLSNSLTDFLHRTANLSLLTSAELVYYTVVSLLSASVVTSLSIPRADPAPPKTLSMTTSSVRTALAGLRSELTSPRVNPTTSQTCKALTNMHNVAYVRETAVAVKHTAAFVLAFHDKEMARDRRGKSALHKDVVAEMKALEAVATKTLAETKAHVQKLKEQLGEAGWLDRMLEWAYSDESSSSSSSSSSSQDDEALQAVKSVVSDSAHAEEWGGKLLESWREGVKGWGMVRME</sequence>
<reference evidence="3" key="1">
    <citation type="journal article" date="2023" name="Mol. Phylogenet. Evol.">
        <title>Genome-scale phylogeny and comparative genomics of the fungal order Sordariales.</title>
        <authorList>
            <person name="Hensen N."/>
            <person name="Bonometti L."/>
            <person name="Westerberg I."/>
            <person name="Brannstrom I.O."/>
            <person name="Guillou S."/>
            <person name="Cros-Aarteil S."/>
            <person name="Calhoun S."/>
            <person name="Haridas S."/>
            <person name="Kuo A."/>
            <person name="Mondo S."/>
            <person name="Pangilinan J."/>
            <person name="Riley R."/>
            <person name="LaButti K."/>
            <person name="Andreopoulos B."/>
            <person name="Lipzen A."/>
            <person name="Chen C."/>
            <person name="Yan M."/>
            <person name="Daum C."/>
            <person name="Ng V."/>
            <person name="Clum A."/>
            <person name="Steindorff A."/>
            <person name="Ohm R.A."/>
            <person name="Martin F."/>
            <person name="Silar P."/>
            <person name="Natvig D.O."/>
            <person name="Lalanne C."/>
            <person name="Gautier V."/>
            <person name="Ament-Velasquez S.L."/>
            <person name="Kruys A."/>
            <person name="Hutchinson M.I."/>
            <person name="Powell A.J."/>
            <person name="Barry K."/>
            <person name="Miller A.N."/>
            <person name="Grigoriev I.V."/>
            <person name="Debuchy R."/>
            <person name="Gladieux P."/>
            <person name="Hiltunen Thoren M."/>
            <person name="Johannesson H."/>
        </authorList>
    </citation>
    <scope>NUCLEOTIDE SEQUENCE</scope>
    <source>
        <strain evidence="3">CBS 958.72</strain>
    </source>
</reference>
<evidence type="ECO:0000313" key="4">
    <source>
        <dbReference type="Proteomes" id="UP001287356"/>
    </source>
</evidence>
<dbReference type="Proteomes" id="UP001287356">
    <property type="component" value="Unassembled WGS sequence"/>
</dbReference>
<organism evidence="3 4">
    <name type="scientific">Lasiosphaeria ovina</name>
    <dbReference type="NCBI Taxonomy" id="92902"/>
    <lineage>
        <taxon>Eukaryota</taxon>
        <taxon>Fungi</taxon>
        <taxon>Dikarya</taxon>
        <taxon>Ascomycota</taxon>
        <taxon>Pezizomycotina</taxon>
        <taxon>Sordariomycetes</taxon>
        <taxon>Sordariomycetidae</taxon>
        <taxon>Sordariales</taxon>
        <taxon>Lasiosphaeriaceae</taxon>
        <taxon>Lasiosphaeria</taxon>
    </lineage>
</organism>
<evidence type="ECO:0000313" key="3">
    <source>
        <dbReference type="EMBL" id="KAK3376859.1"/>
    </source>
</evidence>
<evidence type="ECO:0000256" key="1">
    <source>
        <dbReference type="ARBA" id="ARBA00006298"/>
    </source>
</evidence>
<dbReference type="InterPro" id="IPR019183">
    <property type="entry name" value="NAA25_NatB_aux_su"/>
</dbReference>